<dbReference type="EMBL" id="FQNF01000028">
    <property type="protein sequence ID" value="SGZ39682.1"/>
    <property type="molecule type" value="Genomic_DNA"/>
</dbReference>
<dbReference type="Gene3D" id="1.10.443.20">
    <property type="entry name" value="Centromere DNA-binding protein complex CBF3 subunit, domain 2"/>
    <property type="match status" value="1"/>
</dbReference>
<sequence length="708" mass="82244">MSTDYTIAKEEIIQNFDTSLTLGPDDLNVISEINQSVLLTNYLTLKGSAFSSLDRECWKYLVSYNFQFYTNWDLEEISEISLKDITYVNDTLIKVKNKNFTGFIPALDKSDLSPITLLACFLWDRLNIYNEHNRDLPVTKNTDPATQKEWEFRVATTLDLKTNSEFLTDLPLFRGKAVVQPISMNTVTKQYAKASKLSNTNYKKNNFFTKLVDPLYTEKRLVHRDLDMSKLLDFLNMKKNIIKPKSGPVRTSMNLYPIPNDIFDEKLENKIIEFYQREHDLYYSHVETSIDQDIEKFQTYRVCLDYFQKIFPHDNKLCVLLVKHLLIGVPLIYTKLPHGLIRSSFTNLKGKPGFNVYWDKMLSRDLKKIFKLGSDDEDLDDDKNNIKAVPSDVKDDMVIMYPSNGKRLRKKLGIVNESDAASIDVLRLTIYKEIYENCNDFTEFKEFILKELLKNNVEISKNRRNLGKKRKIEESVSVPIEESPVIEAFEDENASTSEQVEYEDQTKQDDRIYQAIKRAKKGKVIQLPKNSEPEENINESVVDDLPVLNNPKPIVNDESDKDAFDPELKSDEPSESLKLKIPKKLNDVTTVSQFVIDWFSPLGTQITKLDKTYKGQWRSKEPIKSQYEFQKLFASTYKKLIKDMATQTGVTDLNDASVKCAELLELFIENKYQGDLKKFIKFLKFYKKSTGIMWYDLKALLEVHNNSD</sequence>
<dbReference type="Proteomes" id="UP000183365">
    <property type="component" value="Unassembled WGS sequence"/>
</dbReference>
<keyword evidence="3" id="KW-1185">Reference proteome</keyword>
<dbReference type="AlphaFoldDB" id="A0A1L0AZV9"/>
<dbReference type="VEuPathDB" id="FungiDB:HGUI_01882"/>
<organism evidence="2 3">
    <name type="scientific">Hanseniaspora guilliermondii</name>
    <dbReference type="NCBI Taxonomy" id="56406"/>
    <lineage>
        <taxon>Eukaryota</taxon>
        <taxon>Fungi</taxon>
        <taxon>Dikarya</taxon>
        <taxon>Ascomycota</taxon>
        <taxon>Saccharomycotina</taxon>
        <taxon>Saccharomycetes</taxon>
        <taxon>Saccharomycodales</taxon>
        <taxon>Saccharomycodaceae</taxon>
        <taxon>Hanseniaspora</taxon>
    </lineage>
</organism>
<accession>A0A1L0AZV9</accession>
<proteinExistence type="predicted"/>
<dbReference type="InterPro" id="IPR038279">
    <property type="entry name" value="Ndc10_dom2_sf"/>
</dbReference>
<reference evidence="3" key="1">
    <citation type="submission" date="2016-11" db="EMBL/GenBank/DDBJ databases">
        <authorList>
            <person name="Guldener U."/>
        </authorList>
    </citation>
    <scope>NUCLEOTIDE SEQUENCE [LARGE SCALE GENOMIC DNA]</scope>
</reference>
<dbReference type="GO" id="GO:0003677">
    <property type="term" value="F:DNA binding"/>
    <property type="evidence" value="ECO:0007669"/>
    <property type="project" value="InterPro"/>
</dbReference>
<feature type="region of interest" description="Disordered" evidence="1">
    <location>
        <begin position="548"/>
        <end position="573"/>
    </location>
</feature>
<protein>
    <submittedName>
        <fullName evidence="2">Uncharacterized protein</fullName>
    </submittedName>
</protein>
<gene>
    <name evidence="2" type="ORF">HGUI_01882</name>
</gene>
<evidence type="ECO:0000256" key="1">
    <source>
        <dbReference type="SAM" id="MobiDB-lite"/>
    </source>
</evidence>
<feature type="compositionally biased region" description="Basic and acidic residues" evidence="1">
    <location>
        <begin position="561"/>
        <end position="573"/>
    </location>
</feature>
<dbReference type="OrthoDB" id="3972006at2759"/>
<evidence type="ECO:0000313" key="3">
    <source>
        <dbReference type="Proteomes" id="UP000183365"/>
    </source>
</evidence>
<evidence type="ECO:0000313" key="2">
    <source>
        <dbReference type="EMBL" id="SGZ39682.1"/>
    </source>
</evidence>
<name>A0A1L0AZV9_9ASCO</name>